<accession>A0ABQ9FM80</accession>
<keyword evidence="1" id="KW-0472">Membrane</keyword>
<gene>
    <name evidence="2" type="ORF">KUTeg_005195</name>
</gene>
<dbReference type="EMBL" id="JARBDR010000246">
    <property type="protein sequence ID" value="KAJ8317291.1"/>
    <property type="molecule type" value="Genomic_DNA"/>
</dbReference>
<reference evidence="2 3" key="1">
    <citation type="submission" date="2022-12" db="EMBL/GenBank/DDBJ databases">
        <title>Chromosome-level genome of Tegillarca granosa.</title>
        <authorList>
            <person name="Kim J."/>
        </authorList>
    </citation>
    <scope>NUCLEOTIDE SEQUENCE [LARGE SCALE GENOMIC DNA]</scope>
    <source>
        <strain evidence="2">Teg-2019</strain>
        <tissue evidence="2">Adductor muscle</tissue>
    </source>
</reference>
<name>A0ABQ9FM80_TEGGR</name>
<evidence type="ECO:0000313" key="3">
    <source>
        <dbReference type="Proteomes" id="UP001217089"/>
    </source>
</evidence>
<keyword evidence="1" id="KW-0812">Transmembrane</keyword>
<sequence length="74" mass="8699">MDSTMDLFNFLICMVNKVFVTMVTVDILNVAILNGKFDFFIETSGETDFFLKIIFFLLQLSNYNHKECKYIKLL</sequence>
<comment type="caution">
    <text evidence="2">The sequence shown here is derived from an EMBL/GenBank/DDBJ whole genome shotgun (WGS) entry which is preliminary data.</text>
</comment>
<dbReference type="Proteomes" id="UP001217089">
    <property type="component" value="Unassembled WGS sequence"/>
</dbReference>
<keyword evidence="1" id="KW-1133">Transmembrane helix</keyword>
<evidence type="ECO:0000256" key="1">
    <source>
        <dbReference type="SAM" id="Phobius"/>
    </source>
</evidence>
<keyword evidence="3" id="KW-1185">Reference proteome</keyword>
<protein>
    <submittedName>
        <fullName evidence="2">Uncharacterized protein</fullName>
    </submittedName>
</protein>
<organism evidence="2 3">
    <name type="scientific">Tegillarca granosa</name>
    <name type="common">Malaysian cockle</name>
    <name type="synonym">Anadara granosa</name>
    <dbReference type="NCBI Taxonomy" id="220873"/>
    <lineage>
        <taxon>Eukaryota</taxon>
        <taxon>Metazoa</taxon>
        <taxon>Spiralia</taxon>
        <taxon>Lophotrochozoa</taxon>
        <taxon>Mollusca</taxon>
        <taxon>Bivalvia</taxon>
        <taxon>Autobranchia</taxon>
        <taxon>Pteriomorphia</taxon>
        <taxon>Arcoida</taxon>
        <taxon>Arcoidea</taxon>
        <taxon>Arcidae</taxon>
        <taxon>Tegillarca</taxon>
    </lineage>
</organism>
<evidence type="ECO:0000313" key="2">
    <source>
        <dbReference type="EMBL" id="KAJ8317291.1"/>
    </source>
</evidence>
<proteinExistence type="predicted"/>
<feature type="transmembrane region" description="Helical" evidence="1">
    <location>
        <begin position="7"/>
        <end position="29"/>
    </location>
</feature>